<evidence type="ECO:0000256" key="2">
    <source>
        <dbReference type="ARBA" id="ARBA00022658"/>
    </source>
</evidence>
<reference evidence="5" key="1">
    <citation type="submission" date="2023-01" db="EMBL/GenBank/DDBJ databases">
        <title>Exophiala dermititidis isolated from Cystic Fibrosis Patient.</title>
        <authorList>
            <person name="Kurbessoian T."/>
            <person name="Crocker A."/>
            <person name="Murante D."/>
            <person name="Hogan D.A."/>
            <person name="Stajich J.E."/>
        </authorList>
    </citation>
    <scope>NUCLEOTIDE SEQUENCE</scope>
    <source>
        <strain evidence="5">Ex8</strain>
    </source>
</reference>
<dbReference type="GO" id="GO:0005085">
    <property type="term" value="F:guanyl-nucleotide exchange factor activity"/>
    <property type="evidence" value="ECO:0007669"/>
    <property type="project" value="UniProtKB-KW"/>
</dbReference>
<evidence type="ECO:0000256" key="3">
    <source>
        <dbReference type="ARBA" id="ARBA00023186"/>
    </source>
</evidence>
<dbReference type="GO" id="GO:0001965">
    <property type="term" value="F:G-protein alpha-subunit binding"/>
    <property type="evidence" value="ECO:0007669"/>
    <property type="project" value="TreeGrafter"/>
</dbReference>
<feature type="region of interest" description="Disordered" evidence="4">
    <location>
        <begin position="290"/>
        <end position="312"/>
    </location>
</feature>
<evidence type="ECO:0000313" key="6">
    <source>
        <dbReference type="Proteomes" id="UP001161757"/>
    </source>
</evidence>
<name>A0AAN6EWR8_EXODE</name>
<dbReference type="AlphaFoldDB" id="A0AAN6EWR8"/>
<sequence length="456" mass="50221">MPDQAQRNEAGTLLSTLKDDLEAQKLDQAQLEASLAKLKILGRDASNVSDIYDEDGVKVLGSYAFGDHPPSVHQEAMRCIANALLLLPQTRSFALQAHLDWQSTDALRTADVDEEFLLSRILFLLTLDPTIDLKTLISEHDLAKSIVKHLTRHAEEVEKAKGQINQPAAMALQETLKLLFSATSAQTDQLSEFNPAVVEVLRLLNDMPIPSPPLQPPINLLVNALANMEFDEDAMARTLGIESGVEKLITILEQAIAKHPIAELDIVGVPLLTVLRKINEKGSPELRKTLKARLLPDDKERDQPLGKSGSLPSKLLQLTTSSGLLKLTEAISGLMFELSDKDANEYVKNVGYGYAAGYLMTHDIPVPESAKKTQQSGESSGSVPINPITGQRIDMEPEIELPKMTREEKEREAERLFVLFERLKTTGVVDVKNPVQQAMEEGRIEELSDSDTDASD</sequence>
<feature type="compositionally biased region" description="Acidic residues" evidence="4">
    <location>
        <begin position="447"/>
        <end position="456"/>
    </location>
</feature>
<gene>
    <name evidence="5" type="ORF">HRR80_004062</name>
</gene>
<comment type="similarity">
    <text evidence="1">Belongs to the synembryn family.</text>
</comment>
<dbReference type="Proteomes" id="UP001161757">
    <property type="component" value="Unassembled WGS sequence"/>
</dbReference>
<keyword evidence="3" id="KW-0143">Chaperone</keyword>
<accession>A0AAN6EWR8</accession>
<dbReference type="GO" id="GO:0005737">
    <property type="term" value="C:cytoplasm"/>
    <property type="evidence" value="ECO:0007669"/>
    <property type="project" value="TreeGrafter"/>
</dbReference>
<evidence type="ECO:0000313" key="5">
    <source>
        <dbReference type="EMBL" id="KAJ8992169.1"/>
    </source>
</evidence>
<dbReference type="PANTHER" id="PTHR12425:SF5">
    <property type="entry name" value="SYNEMBRYN"/>
    <property type="match status" value="1"/>
</dbReference>
<organism evidence="5 6">
    <name type="scientific">Exophiala dermatitidis</name>
    <name type="common">Black yeast-like fungus</name>
    <name type="synonym">Wangiella dermatitidis</name>
    <dbReference type="NCBI Taxonomy" id="5970"/>
    <lineage>
        <taxon>Eukaryota</taxon>
        <taxon>Fungi</taxon>
        <taxon>Dikarya</taxon>
        <taxon>Ascomycota</taxon>
        <taxon>Pezizomycotina</taxon>
        <taxon>Eurotiomycetes</taxon>
        <taxon>Chaetothyriomycetidae</taxon>
        <taxon>Chaetothyriales</taxon>
        <taxon>Herpotrichiellaceae</taxon>
        <taxon>Exophiala</taxon>
    </lineage>
</organism>
<dbReference type="InterPro" id="IPR019318">
    <property type="entry name" value="Gua_nucleotide_exch_fac_Ric8"/>
</dbReference>
<dbReference type="PANTHER" id="PTHR12425">
    <property type="entry name" value="SYNEMBRYN"/>
    <property type="match status" value="1"/>
</dbReference>
<feature type="region of interest" description="Disordered" evidence="4">
    <location>
        <begin position="434"/>
        <end position="456"/>
    </location>
</feature>
<dbReference type="GO" id="GO:0007186">
    <property type="term" value="P:G protein-coupled receptor signaling pathway"/>
    <property type="evidence" value="ECO:0007669"/>
    <property type="project" value="TreeGrafter"/>
</dbReference>
<evidence type="ECO:0000256" key="1">
    <source>
        <dbReference type="ARBA" id="ARBA00009049"/>
    </source>
</evidence>
<dbReference type="Pfam" id="PF10165">
    <property type="entry name" value="Ric8"/>
    <property type="match status" value="1"/>
</dbReference>
<dbReference type="EMBL" id="JAJGCB010000006">
    <property type="protein sequence ID" value="KAJ8992169.1"/>
    <property type="molecule type" value="Genomic_DNA"/>
</dbReference>
<comment type="caution">
    <text evidence="5">The sequence shown here is derived from an EMBL/GenBank/DDBJ whole genome shotgun (WGS) entry which is preliminary data.</text>
</comment>
<evidence type="ECO:0000256" key="4">
    <source>
        <dbReference type="SAM" id="MobiDB-lite"/>
    </source>
</evidence>
<proteinExistence type="inferred from homology"/>
<keyword evidence="2" id="KW-0344">Guanine-nucleotide releasing factor</keyword>
<feature type="compositionally biased region" description="Basic and acidic residues" evidence="4">
    <location>
        <begin position="290"/>
        <end position="304"/>
    </location>
</feature>
<protein>
    <submittedName>
        <fullName evidence="5">Uncharacterized protein</fullName>
    </submittedName>
</protein>